<evidence type="ECO:0000256" key="3">
    <source>
        <dbReference type="ARBA" id="ARBA00022833"/>
    </source>
</evidence>
<dbReference type="PANTHER" id="PTHR17614">
    <property type="entry name" value="ZINC FINGER-CONTAINING"/>
    <property type="match status" value="1"/>
</dbReference>
<dbReference type="AlphaFoldDB" id="A0A9D3RKE3"/>
<feature type="region of interest" description="Disordered" evidence="4">
    <location>
        <begin position="998"/>
        <end position="1019"/>
    </location>
</feature>
<feature type="compositionally biased region" description="Polar residues" evidence="4">
    <location>
        <begin position="567"/>
        <end position="587"/>
    </location>
</feature>
<organism evidence="5 6">
    <name type="scientific">Anguilla anguilla</name>
    <name type="common">European freshwater eel</name>
    <name type="synonym">Muraena anguilla</name>
    <dbReference type="NCBI Taxonomy" id="7936"/>
    <lineage>
        <taxon>Eukaryota</taxon>
        <taxon>Metazoa</taxon>
        <taxon>Chordata</taxon>
        <taxon>Craniata</taxon>
        <taxon>Vertebrata</taxon>
        <taxon>Euteleostomi</taxon>
        <taxon>Actinopterygii</taxon>
        <taxon>Neopterygii</taxon>
        <taxon>Teleostei</taxon>
        <taxon>Anguilliformes</taxon>
        <taxon>Anguillidae</taxon>
        <taxon>Anguilla</taxon>
    </lineage>
</organism>
<feature type="region of interest" description="Disordered" evidence="4">
    <location>
        <begin position="828"/>
        <end position="914"/>
    </location>
</feature>
<evidence type="ECO:0000256" key="1">
    <source>
        <dbReference type="ARBA" id="ARBA00022723"/>
    </source>
</evidence>
<feature type="compositionally biased region" description="Polar residues" evidence="4">
    <location>
        <begin position="169"/>
        <end position="227"/>
    </location>
</feature>
<dbReference type="PANTHER" id="PTHR17614:SF13">
    <property type="entry name" value="ZINC FINGER PROTEIN 804A"/>
    <property type="match status" value="1"/>
</dbReference>
<feature type="region of interest" description="Disordered" evidence="4">
    <location>
        <begin position="949"/>
        <end position="973"/>
    </location>
</feature>
<feature type="region of interest" description="Disordered" evidence="4">
    <location>
        <begin position="567"/>
        <end position="668"/>
    </location>
</feature>
<protein>
    <submittedName>
        <fullName evidence="5">Uncharacterized protein</fullName>
    </submittedName>
</protein>
<feature type="compositionally biased region" description="Pro residues" evidence="4">
    <location>
        <begin position="998"/>
        <end position="1009"/>
    </location>
</feature>
<keyword evidence="3" id="KW-0862">Zinc</keyword>
<keyword evidence="6" id="KW-1185">Reference proteome</keyword>
<accession>A0A9D3RKE3</accession>
<dbReference type="GO" id="GO:0005634">
    <property type="term" value="C:nucleus"/>
    <property type="evidence" value="ECO:0007669"/>
    <property type="project" value="TreeGrafter"/>
</dbReference>
<feature type="region of interest" description="Disordered" evidence="4">
    <location>
        <begin position="305"/>
        <end position="329"/>
    </location>
</feature>
<feature type="compositionally biased region" description="Low complexity" evidence="4">
    <location>
        <begin position="134"/>
        <end position="147"/>
    </location>
</feature>
<gene>
    <name evidence="5" type="ORF">ANANG_G00279450</name>
</gene>
<feature type="compositionally biased region" description="Basic residues" evidence="4">
    <location>
        <begin position="512"/>
        <end position="528"/>
    </location>
</feature>
<feature type="compositionally biased region" description="Low complexity" evidence="4">
    <location>
        <begin position="113"/>
        <end position="126"/>
    </location>
</feature>
<comment type="caution">
    <text evidence="5">The sequence shown here is derived from an EMBL/GenBank/DDBJ whole genome shotgun (WGS) entry which is preliminary data.</text>
</comment>
<evidence type="ECO:0000313" key="5">
    <source>
        <dbReference type="EMBL" id="KAG5833774.1"/>
    </source>
</evidence>
<feature type="compositionally biased region" description="Basic and acidic residues" evidence="4">
    <location>
        <begin position="529"/>
        <end position="538"/>
    </location>
</feature>
<keyword evidence="2" id="KW-0863">Zinc-finger</keyword>
<feature type="region of interest" description="Disordered" evidence="4">
    <location>
        <begin position="414"/>
        <end position="443"/>
    </location>
</feature>
<feature type="compositionally biased region" description="Basic and acidic residues" evidence="4">
    <location>
        <begin position="159"/>
        <end position="168"/>
    </location>
</feature>
<evidence type="ECO:0000256" key="4">
    <source>
        <dbReference type="SAM" id="MobiDB-lite"/>
    </source>
</evidence>
<feature type="compositionally biased region" description="Basic and acidic residues" evidence="4">
    <location>
        <begin position="419"/>
        <end position="430"/>
    </location>
</feature>
<dbReference type="InterPro" id="IPR052445">
    <property type="entry name" value="ZnF-G_patch_domain"/>
</dbReference>
<evidence type="ECO:0000313" key="6">
    <source>
        <dbReference type="Proteomes" id="UP001044222"/>
    </source>
</evidence>
<feature type="region of interest" description="Disordered" evidence="4">
    <location>
        <begin position="36"/>
        <end position="57"/>
    </location>
</feature>
<dbReference type="GO" id="GO:0008270">
    <property type="term" value="F:zinc ion binding"/>
    <property type="evidence" value="ECO:0007669"/>
    <property type="project" value="UniProtKB-KW"/>
</dbReference>
<proteinExistence type="predicted"/>
<keyword evidence="1" id="KW-0479">Metal-binding</keyword>
<name>A0A9D3RKE3_ANGAN</name>
<feature type="compositionally biased region" description="Pro residues" evidence="4">
    <location>
        <begin position="961"/>
        <end position="972"/>
    </location>
</feature>
<feature type="region of interest" description="Disordered" evidence="4">
    <location>
        <begin position="492"/>
        <end position="543"/>
    </location>
</feature>
<evidence type="ECO:0000256" key="2">
    <source>
        <dbReference type="ARBA" id="ARBA00022771"/>
    </source>
</evidence>
<feature type="compositionally biased region" description="Basic and acidic residues" evidence="4">
    <location>
        <begin position="638"/>
        <end position="661"/>
    </location>
</feature>
<feature type="compositionally biased region" description="Basic and acidic residues" evidence="4">
    <location>
        <begin position="588"/>
        <end position="629"/>
    </location>
</feature>
<feature type="region of interest" description="Disordered" evidence="4">
    <location>
        <begin position="111"/>
        <end position="231"/>
    </location>
</feature>
<reference evidence="5" key="1">
    <citation type="submission" date="2021-01" db="EMBL/GenBank/DDBJ databases">
        <title>A chromosome-scale assembly of European eel, Anguilla anguilla.</title>
        <authorList>
            <person name="Henkel C."/>
            <person name="Jong-Raadsen S.A."/>
            <person name="Dufour S."/>
            <person name="Weltzien F.-A."/>
            <person name="Palstra A.P."/>
            <person name="Pelster B."/>
            <person name="Spaink H.P."/>
            <person name="Van Den Thillart G.E."/>
            <person name="Jansen H."/>
            <person name="Zahm M."/>
            <person name="Klopp C."/>
            <person name="Cedric C."/>
            <person name="Louis A."/>
            <person name="Berthelot C."/>
            <person name="Parey E."/>
            <person name="Roest Crollius H."/>
            <person name="Montfort J."/>
            <person name="Robinson-Rechavi M."/>
            <person name="Bucao C."/>
            <person name="Bouchez O."/>
            <person name="Gislard M."/>
            <person name="Lluch J."/>
            <person name="Milhes M."/>
            <person name="Lampietro C."/>
            <person name="Lopez Roques C."/>
            <person name="Donnadieu C."/>
            <person name="Braasch I."/>
            <person name="Desvignes T."/>
            <person name="Postlethwait J."/>
            <person name="Bobe J."/>
            <person name="Guiguen Y."/>
            <person name="Dirks R."/>
        </authorList>
    </citation>
    <scope>NUCLEOTIDE SEQUENCE</scope>
    <source>
        <strain evidence="5">Tag_6206</strain>
        <tissue evidence="5">Liver</tissue>
    </source>
</reference>
<sequence>MFKSTTVAVECSLRETGHGGNTDRTRPAAPLDTAAQDDIPSARMPAKSRQASCHTSRAKNQAYREKIAFSFSIRKRACFKLESSAAVFSESSEDRPAGLFCGQRLREAPAKASLPSLNSPTSSPTPTSLPIPTSPISLPSPTSLPSSVYRENVCSSDSQPEKPTHDRLSAQSQGSPESLSAQGQGSPESLSAQGQGSPENLSAQGQGSPESLSAQGQGSPENLSAQGSPDGMVSSDISVAVTDLRALLIYSEDVLVPCISKLPSFPFHLKSTSLLLDMEESLERLKRGALGTADQVGSTCPEMLRSSTDGDGDLAGGTDVPSGVDSAQSVGKGESLAVNVRREFRKPSHAFCSVLSKDGSTVLQWPVEMLAYTRTQPALSYSCNPLHFDFRAVRSPAGTGDHGGGVREARLVPTTTDTGVEHPSQEETLHPNKHRDHASHSQGELLRAPVWNIPDWENSQSHQNPGEQMEGHDGYITKSFLRVNRKRKCGEDWKEGTTSKRGVEKLGGRERRDHKRHKKRRRRRRRRTDKNTARRDESNAEEPDTLLKQVECWEPVLLHFRGNTSLQNQYDSSSITPENQSETSTTNDDQHENSRTAEDQHKNSRTPEDQHENSTSPEDQHENISRTPEDQPENISRTPEDQHKNSSRTPEDQHESSRTPEDQLESSCDAWSWRREADGCSRGEAELGAAVGGCEGNLHHPSQEQPLVTGCGYNDCAGLDTEISCTTDTWHYSQISHQRCSTKRQRGSQSVEEEECVLHQERCSNCSSGRPGKSANRNCIQGSVRGCCELKSRGKRLRLCQDSEKVLDPEERSGNLLVNRGSVLPEQEVGETPVCEHRNKRLKGPEEVTRQNSSHTGASRERSLLLDAQRLSSQSECACQEGRRSPESSETANAGRYFPPANPATGRPPSSPEKRRLVLHPQAFPRISPSGPPPAVSHMPPHAHIARLHHHPPQSTRAPSSAPPPQLAPHPFAPRDGYVPLSVLFPRQPAAFQCLLPPAAPPDAPPTAPPSDDFSPPACRSTAASAIRTLSHDSNKLFACYNILNDFFFLSVFGARLKE</sequence>
<dbReference type="EMBL" id="JAFIRN010000016">
    <property type="protein sequence ID" value="KAG5833774.1"/>
    <property type="molecule type" value="Genomic_DNA"/>
</dbReference>
<feature type="compositionally biased region" description="Basic and acidic residues" evidence="4">
    <location>
        <begin position="492"/>
        <end position="511"/>
    </location>
</feature>
<dbReference type="Proteomes" id="UP001044222">
    <property type="component" value="Chromosome 16"/>
</dbReference>